<sequence>MEKRKFLFIIPVIILIYIISNVVSICTYSNVYEDKECDVAIVLGAACNDTEVSEVYKQRLNHAIKLYNEGKVKKLIVTGGIGAGNTRSDADVAAEYLTENNIPLEDIFKEDKSTITQENLEYSKTIMDNNKFKTALIVSDPLHMKRSMLLSKDCDIDAFSSPTDTSAYKTLKSKIPFVARETFFYIGYKWYKLLN</sequence>
<proteinExistence type="predicted"/>
<reference evidence="3 4" key="1">
    <citation type="submission" date="2020-08" db="EMBL/GenBank/DDBJ databases">
        <title>Genome public.</title>
        <authorList>
            <person name="Liu C."/>
            <person name="Sun Q."/>
        </authorList>
    </citation>
    <scope>NUCLEOTIDE SEQUENCE [LARGE SCALE GENOMIC DNA]</scope>
    <source>
        <strain evidence="3 4">BX4</strain>
    </source>
</reference>
<evidence type="ECO:0000313" key="3">
    <source>
        <dbReference type="EMBL" id="MBC5668940.1"/>
    </source>
</evidence>
<accession>A0ABR7F861</accession>
<dbReference type="CDD" id="cd06259">
    <property type="entry name" value="YdcF-like"/>
    <property type="match status" value="1"/>
</dbReference>
<evidence type="ECO:0000256" key="1">
    <source>
        <dbReference type="SAM" id="Phobius"/>
    </source>
</evidence>
<name>A0ABR7F861_9FIRM</name>
<dbReference type="Pfam" id="PF02698">
    <property type="entry name" value="DUF218"/>
    <property type="match status" value="1"/>
</dbReference>
<dbReference type="RefSeq" id="WP_118589560.1">
    <property type="nucleotide sequence ID" value="NZ_JACOOZ010000012.1"/>
</dbReference>
<protein>
    <submittedName>
        <fullName evidence="3">YdcF family protein</fullName>
    </submittedName>
</protein>
<keyword evidence="1" id="KW-1133">Transmembrane helix</keyword>
<dbReference type="Gene3D" id="3.40.50.620">
    <property type="entry name" value="HUPs"/>
    <property type="match status" value="1"/>
</dbReference>
<evidence type="ECO:0000259" key="2">
    <source>
        <dbReference type="Pfam" id="PF02698"/>
    </source>
</evidence>
<gene>
    <name evidence="3" type="ORF">H8S00_13305</name>
</gene>
<feature type="transmembrane region" description="Helical" evidence="1">
    <location>
        <begin position="7"/>
        <end position="25"/>
    </location>
</feature>
<feature type="domain" description="DUF218" evidence="2">
    <location>
        <begin position="38"/>
        <end position="165"/>
    </location>
</feature>
<keyword evidence="1" id="KW-0812">Transmembrane</keyword>
<dbReference type="Proteomes" id="UP000597877">
    <property type="component" value="Unassembled WGS sequence"/>
</dbReference>
<organism evidence="3 4">
    <name type="scientific">Eubacterium segne</name>
    <dbReference type="NCBI Taxonomy" id="2763045"/>
    <lineage>
        <taxon>Bacteria</taxon>
        <taxon>Bacillati</taxon>
        <taxon>Bacillota</taxon>
        <taxon>Clostridia</taxon>
        <taxon>Eubacteriales</taxon>
        <taxon>Eubacteriaceae</taxon>
        <taxon>Eubacterium</taxon>
    </lineage>
</organism>
<keyword evidence="4" id="KW-1185">Reference proteome</keyword>
<dbReference type="EMBL" id="JACOOZ010000012">
    <property type="protein sequence ID" value="MBC5668940.1"/>
    <property type="molecule type" value="Genomic_DNA"/>
</dbReference>
<keyword evidence="1" id="KW-0472">Membrane</keyword>
<dbReference type="InterPro" id="IPR051599">
    <property type="entry name" value="Cell_Envelope_Assoc"/>
</dbReference>
<comment type="caution">
    <text evidence="3">The sequence shown here is derived from an EMBL/GenBank/DDBJ whole genome shotgun (WGS) entry which is preliminary data.</text>
</comment>
<dbReference type="InterPro" id="IPR003848">
    <property type="entry name" value="DUF218"/>
</dbReference>
<dbReference type="PANTHER" id="PTHR30336:SF20">
    <property type="entry name" value="DUF218 DOMAIN-CONTAINING PROTEIN"/>
    <property type="match status" value="1"/>
</dbReference>
<evidence type="ECO:0000313" key="4">
    <source>
        <dbReference type="Proteomes" id="UP000597877"/>
    </source>
</evidence>
<dbReference type="InterPro" id="IPR014729">
    <property type="entry name" value="Rossmann-like_a/b/a_fold"/>
</dbReference>
<dbReference type="PANTHER" id="PTHR30336">
    <property type="entry name" value="INNER MEMBRANE PROTEIN, PROBABLE PERMEASE"/>
    <property type="match status" value="1"/>
</dbReference>